<dbReference type="CDD" id="cd13214">
    <property type="entry name" value="PH-GRAM_WBP2"/>
    <property type="match status" value="1"/>
</dbReference>
<accession>A0A7S0R694</accession>
<dbReference type="AlphaFoldDB" id="A0A7S0R694"/>
<dbReference type="EMBL" id="HBFA01018325">
    <property type="protein sequence ID" value="CAD8668066.1"/>
    <property type="molecule type" value="Transcribed_RNA"/>
</dbReference>
<dbReference type="PANTHER" id="PTHR31606">
    <property type="entry name" value="WW DOMAIN BINDING PROTEIN 2, ISOFORM E"/>
    <property type="match status" value="1"/>
</dbReference>
<evidence type="ECO:0000313" key="1">
    <source>
        <dbReference type="EMBL" id="CAD8668066.1"/>
    </source>
</evidence>
<evidence type="ECO:0008006" key="2">
    <source>
        <dbReference type="Google" id="ProtNLM"/>
    </source>
</evidence>
<dbReference type="GO" id="GO:0005634">
    <property type="term" value="C:nucleus"/>
    <property type="evidence" value="ECO:0007669"/>
    <property type="project" value="TreeGrafter"/>
</dbReference>
<reference evidence="1" key="1">
    <citation type="submission" date="2021-01" db="EMBL/GenBank/DDBJ databases">
        <authorList>
            <person name="Corre E."/>
            <person name="Pelletier E."/>
            <person name="Niang G."/>
            <person name="Scheremetjew M."/>
            <person name="Finn R."/>
            <person name="Kale V."/>
            <person name="Holt S."/>
            <person name="Cochrane G."/>
            <person name="Meng A."/>
            <person name="Brown T."/>
            <person name="Cohen L."/>
        </authorList>
    </citation>
    <scope>NUCLEOTIDE SEQUENCE</scope>
    <source>
        <strain evidence="1">CCMP722</strain>
    </source>
</reference>
<dbReference type="GO" id="GO:0031490">
    <property type="term" value="F:chromatin DNA binding"/>
    <property type="evidence" value="ECO:0007669"/>
    <property type="project" value="TreeGrafter"/>
</dbReference>
<organism evidence="1">
    <name type="scientific">Pyramimonas obovata</name>
    <dbReference type="NCBI Taxonomy" id="1411642"/>
    <lineage>
        <taxon>Eukaryota</taxon>
        <taxon>Viridiplantae</taxon>
        <taxon>Chlorophyta</taxon>
        <taxon>Pyramimonadophyceae</taxon>
        <taxon>Pyramimonadales</taxon>
        <taxon>Pyramimonadaceae</taxon>
        <taxon>Pyramimonas</taxon>
        <taxon>Pyramimonas incertae sedis</taxon>
    </lineage>
</organism>
<protein>
    <recommendedName>
        <fullName evidence="2">GRAM domain-containing protein</fullName>
    </recommendedName>
</protein>
<name>A0A7S0R694_9CHLO</name>
<dbReference type="PANTHER" id="PTHR31606:SF1">
    <property type="entry name" value="WW DOMAIN BINDING PROTEIN 2, ISOFORM E"/>
    <property type="match status" value="1"/>
</dbReference>
<dbReference type="SUPFAM" id="SSF50729">
    <property type="entry name" value="PH domain-like"/>
    <property type="match status" value="1"/>
</dbReference>
<dbReference type="InterPro" id="IPR044852">
    <property type="entry name" value="WBP2-like"/>
</dbReference>
<proteinExistence type="predicted"/>
<gene>
    <name evidence="1" type="ORF">POBO1169_LOCUS9352</name>
</gene>
<sequence>MSLNPRLQTAPVDGRPAPVVFTGEFCILTRDGMELEFELPTTGRKMNCRGVLFLSNVRMVFMCDKPTPEFSALDMPLAYVRTEKINQPWFGCNNITANVFSVESGGPTGDAPPWFVTLYFKEGGLGTFVPLFWNILEAIRRPPPPGADQTMPSTSPVEETVRAAYVDPNDPTTLYLTQPSTGERVAPQTGYPTMTQRATTAMRAAASALV</sequence>
<dbReference type="GO" id="GO:0003713">
    <property type="term" value="F:transcription coactivator activity"/>
    <property type="evidence" value="ECO:0007669"/>
    <property type="project" value="InterPro"/>
</dbReference>